<dbReference type="Proteomes" id="UP000031928">
    <property type="component" value="Chromosome"/>
</dbReference>
<evidence type="ECO:0000313" key="2">
    <source>
        <dbReference type="Proteomes" id="UP000031928"/>
    </source>
</evidence>
<dbReference type="AlphaFoldDB" id="A0A0B6TRM3"/>
<accession>A0A0B6TRM3</accession>
<proteinExistence type="predicted"/>
<name>A0A0B6TRM3_9CORY</name>
<dbReference type="RefSeq" id="WP_042621464.1">
    <property type="nucleotide sequence ID" value="NZ_CP007790.1"/>
</dbReference>
<reference evidence="1 2" key="1">
    <citation type="submission" date="2014-05" db="EMBL/GenBank/DDBJ databases">
        <title>Complete genome sequence of Corynebacterium marinum DSM 44953.</title>
        <authorList>
            <person name="Schaffert L."/>
            <person name="Albersmeier A."/>
            <person name="Kalinowski J."/>
            <person name="Ruckert C."/>
        </authorList>
    </citation>
    <scope>NUCLEOTIDE SEQUENCE [LARGE SCALE GENOMIC DNA]</scope>
    <source>
        <strain evidence="1 2">DSM 44953</strain>
    </source>
</reference>
<protein>
    <submittedName>
        <fullName evidence="1">Uncharacterized protein</fullName>
    </submittedName>
</protein>
<organism evidence="1 2">
    <name type="scientific">Corynebacterium marinum DSM 44953</name>
    <dbReference type="NCBI Taxonomy" id="1224162"/>
    <lineage>
        <taxon>Bacteria</taxon>
        <taxon>Bacillati</taxon>
        <taxon>Actinomycetota</taxon>
        <taxon>Actinomycetes</taxon>
        <taxon>Mycobacteriales</taxon>
        <taxon>Corynebacteriaceae</taxon>
        <taxon>Corynebacterium</taxon>
    </lineage>
</organism>
<dbReference type="KEGG" id="cmq:B840_06495"/>
<sequence>MSAQPGSSGGPSRDYIVEYRAGQFQNGSLVLRFDTEPSEKQLREALIAHGLPAKALEEVRARPMHATRLRPVAHSSPQPQQPVMAEPVKPLRRKAPGCSGGQLILVLVVAAFGALTAFAEDAQQAGDAAGADRTSETMVIGCWEDLGDARDLADPEAGLIGGLFAQAPTSFVVSPANTAFYFTCLGSASGG</sequence>
<evidence type="ECO:0000313" key="1">
    <source>
        <dbReference type="EMBL" id="AJK68904.1"/>
    </source>
</evidence>
<keyword evidence="2" id="KW-1185">Reference proteome</keyword>
<gene>
    <name evidence="1" type="ORF">B840_06495</name>
</gene>
<dbReference type="EMBL" id="CP007790">
    <property type="protein sequence ID" value="AJK68904.1"/>
    <property type="molecule type" value="Genomic_DNA"/>
</dbReference>
<dbReference type="OrthoDB" id="4408003at2"/>
<dbReference type="HOGENOM" id="CLU_1419350_0_0_11"/>